<evidence type="ECO:0000256" key="3">
    <source>
        <dbReference type="ARBA" id="ARBA00023157"/>
    </source>
</evidence>
<dbReference type="OrthoDB" id="10007376at2759"/>
<accession>A0A6P8R0I3</accession>
<dbReference type="FunCoup" id="A0A6P8R0I3">
    <property type="interactions" value="197"/>
</dbReference>
<dbReference type="Proteomes" id="UP000515159">
    <property type="component" value="Chromosome 3"/>
</dbReference>
<dbReference type="GeneID" id="117357206"/>
<keyword evidence="2" id="KW-0732">Signal</keyword>
<organism evidence="7 8">
    <name type="scientific">Geotrypetes seraphini</name>
    <name type="common">Gaboon caecilian</name>
    <name type="synonym">Caecilia seraphini</name>
    <dbReference type="NCBI Taxonomy" id="260995"/>
    <lineage>
        <taxon>Eukaryota</taxon>
        <taxon>Metazoa</taxon>
        <taxon>Chordata</taxon>
        <taxon>Craniata</taxon>
        <taxon>Vertebrata</taxon>
        <taxon>Euteleostomi</taxon>
        <taxon>Amphibia</taxon>
        <taxon>Gymnophiona</taxon>
        <taxon>Geotrypetes</taxon>
    </lineage>
</organism>
<proteinExistence type="inferred from homology"/>
<dbReference type="InterPro" id="IPR013783">
    <property type="entry name" value="Ig-like_fold"/>
</dbReference>
<dbReference type="InterPro" id="IPR015373">
    <property type="entry name" value="Interferon/interleukin_rcp_dom"/>
</dbReference>
<dbReference type="RefSeq" id="XP_033793468.1">
    <property type="nucleotide sequence ID" value="XM_033937577.1"/>
</dbReference>
<dbReference type="GO" id="GO:0005886">
    <property type="term" value="C:plasma membrane"/>
    <property type="evidence" value="ECO:0007669"/>
    <property type="project" value="TreeGrafter"/>
</dbReference>
<keyword evidence="7" id="KW-1185">Reference proteome</keyword>
<evidence type="ECO:0000259" key="5">
    <source>
        <dbReference type="Pfam" id="PF01108"/>
    </source>
</evidence>
<dbReference type="FunFam" id="2.60.40.10:FF:000348">
    <property type="entry name" value="Interleukin 20 receptor subunit alpha"/>
    <property type="match status" value="1"/>
</dbReference>
<comment type="similarity">
    <text evidence="1">Belongs to the type II cytokine receptor family.</text>
</comment>
<dbReference type="Pfam" id="PF09294">
    <property type="entry name" value="Interfer-bind"/>
    <property type="match status" value="1"/>
</dbReference>
<feature type="domain" description="Interferon/interleukin receptor" evidence="6">
    <location>
        <begin position="125"/>
        <end position="227"/>
    </location>
</feature>
<evidence type="ECO:0000256" key="1">
    <source>
        <dbReference type="ARBA" id="ARBA00005399"/>
    </source>
</evidence>
<evidence type="ECO:0000259" key="6">
    <source>
        <dbReference type="Pfam" id="PF09294"/>
    </source>
</evidence>
<evidence type="ECO:0000313" key="8">
    <source>
        <dbReference type="RefSeq" id="XP_033793468.1"/>
    </source>
</evidence>
<keyword evidence="3" id="KW-1015">Disulfide bond</keyword>
<dbReference type="InterPro" id="IPR050650">
    <property type="entry name" value="Type-II_Cytokine-TF_Rcpt"/>
</dbReference>
<gene>
    <name evidence="8" type="primary">LOC117357206</name>
</gene>
<dbReference type="PANTHER" id="PTHR20859">
    <property type="entry name" value="INTERFERON/INTERLEUKIN RECEPTOR"/>
    <property type="match status" value="1"/>
</dbReference>
<feature type="domain" description="Fibronectin type-III" evidence="5">
    <location>
        <begin position="27"/>
        <end position="113"/>
    </location>
</feature>
<dbReference type="PANTHER" id="PTHR20859:SF51">
    <property type="entry name" value="INTERLEUKIN-22 RECEPTOR SUBUNIT ALPHA-2"/>
    <property type="match status" value="1"/>
</dbReference>
<reference evidence="8" key="1">
    <citation type="submission" date="2025-08" db="UniProtKB">
        <authorList>
            <consortium name="RefSeq"/>
        </authorList>
    </citation>
    <scope>IDENTIFICATION</scope>
</reference>
<dbReference type="Pfam" id="PF01108">
    <property type="entry name" value="Tissue_fac"/>
    <property type="match status" value="1"/>
</dbReference>
<sequence>MNLTPKSEYVKFTAITHKISNNLELQDSIKPEKVEFSSVNFNSVLQWQPGRHISSSTVYFVQYKMYGEKEWIKKMECWGIDEFFCDLTQETSDVREPYYGRVKAVSSGIHSDWNTSWRFIPWWETKIGPPLLKMNPCNRSIEVEIKAPSSPYKGKNGRKISMKKYYDLSYRVFITHNSMCGTHKLYEGKNRIIKIENLTPGTKCCFIAETYLPVLDRSSEHSSELCTVPLVKVGVTVLRQWRATVSLFFTHATPLTEKFLKNNTLLNVSLYGPFKEHHYLLPHQKKLHNMISTPGLLRSGPYMLELIPRGAQDYLYFRKHAEAWLFSQAFNTYGN</sequence>
<dbReference type="InterPro" id="IPR036116">
    <property type="entry name" value="FN3_sf"/>
</dbReference>
<evidence type="ECO:0000256" key="4">
    <source>
        <dbReference type="ARBA" id="ARBA00023170"/>
    </source>
</evidence>
<evidence type="ECO:0000256" key="2">
    <source>
        <dbReference type="ARBA" id="ARBA00022729"/>
    </source>
</evidence>
<dbReference type="InterPro" id="IPR003961">
    <property type="entry name" value="FN3_dom"/>
</dbReference>
<dbReference type="Gene3D" id="2.60.40.10">
    <property type="entry name" value="Immunoglobulins"/>
    <property type="match status" value="2"/>
</dbReference>
<dbReference type="GO" id="GO:0004896">
    <property type="term" value="F:cytokine receptor activity"/>
    <property type="evidence" value="ECO:0007669"/>
    <property type="project" value="TreeGrafter"/>
</dbReference>
<keyword evidence="4" id="KW-0675">Receptor</keyword>
<evidence type="ECO:0000313" key="7">
    <source>
        <dbReference type="Proteomes" id="UP000515159"/>
    </source>
</evidence>
<dbReference type="InParanoid" id="A0A6P8R0I3"/>
<dbReference type="KEGG" id="gsh:117357206"/>
<dbReference type="AlphaFoldDB" id="A0A6P8R0I3"/>
<dbReference type="SUPFAM" id="SSF49265">
    <property type="entry name" value="Fibronectin type III"/>
    <property type="match status" value="2"/>
</dbReference>
<name>A0A6P8R0I3_GEOSA</name>
<protein>
    <submittedName>
        <fullName evidence="8">Interleukin-22 receptor subunit alpha-2-like</fullName>
    </submittedName>
</protein>